<evidence type="ECO:0000259" key="12">
    <source>
        <dbReference type="SMART" id="SM00382"/>
    </source>
</evidence>
<feature type="binding site" evidence="8">
    <location>
        <position position="171"/>
    </location>
    <ligand>
        <name>ATP</name>
        <dbReference type="ChEBI" id="CHEBI:30616"/>
    </ligand>
</feature>
<dbReference type="InterPro" id="IPR020591">
    <property type="entry name" value="Chromosome_initiator_DnaA-like"/>
</dbReference>
<feature type="region of interest" description="Domain I, interacts with DnaA modulators" evidence="8">
    <location>
        <begin position="1"/>
        <end position="113"/>
    </location>
</feature>
<dbReference type="GO" id="GO:0006275">
    <property type="term" value="P:regulation of DNA replication"/>
    <property type="evidence" value="ECO:0007669"/>
    <property type="project" value="UniProtKB-UniRule"/>
</dbReference>
<dbReference type="GO" id="GO:0008289">
    <property type="term" value="F:lipid binding"/>
    <property type="evidence" value="ECO:0007669"/>
    <property type="project" value="UniProtKB-KW"/>
</dbReference>
<keyword evidence="4 8" id="KW-0547">Nucleotide-binding</keyword>
<reference evidence="15" key="1">
    <citation type="submission" date="2017-09" db="EMBL/GenBank/DDBJ databases">
        <title>Depth-based differentiation of microbial function through sediment-hosted aquifers and enrichment of novel symbionts in the deep terrestrial subsurface.</title>
        <authorList>
            <person name="Probst A.J."/>
            <person name="Ladd B."/>
            <person name="Jarett J.K."/>
            <person name="Geller-Mcgrath D.E."/>
            <person name="Sieber C.M.K."/>
            <person name="Emerson J.B."/>
            <person name="Anantharaman K."/>
            <person name="Thomas B.C."/>
            <person name="Malmstrom R."/>
            <person name="Stieglmeier M."/>
            <person name="Klingl A."/>
            <person name="Woyke T."/>
            <person name="Ryan C.M."/>
            <person name="Banfield J.F."/>
        </authorList>
    </citation>
    <scope>NUCLEOTIDE SEQUENCE [LARGE SCALE GENOMIC DNA]</scope>
</reference>
<evidence type="ECO:0000256" key="5">
    <source>
        <dbReference type="ARBA" id="ARBA00022840"/>
    </source>
</evidence>
<evidence type="ECO:0000256" key="3">
    <source>
        <dbReference type="ARBA" id="ARBA00022705"/>
    </source>
</evidence>
<evidence type="ECO:0000256" key="1">
    <source>
        <dbReference type="ARBA" id="ARBA00006583"/>
    </source>
</evidence>
<keyword evidence="3 8" id="KW-0235">DNA replication</keyword>
<dbReference type="SUPFAM" id="SSF52540">
    <property type="entry name" value="P-loop containing nucleoside triphosphate hydrolases"/>
    <property type="match status" value="1"/>
</dbReference>
<dbReference type="GO" id="GO:0006270">
    <property type="term" value="P:DNA replication initiation"/>
    <property type="evidence" value="ECO:0007669"/>
    <property type="project" value="UniProtKB-UniRule"/>
</dbReference>
<evidence type="ECO:0000256" key="7">
    <source>
        <dbReference type="ARBA" id="ARBA00023125"/>
    </source>
</evidence>
<feature type="binding site" evidence="8">
    <location>
        <position position="175"/>
    </location>
    <ligand>
        <name>ATP</name>
        <dbReference type="ChEBI" id="CHEBI:30616"/>
    </ligand>
</feature>
<keyword evidence="5 8" id="KW-0067">ATP-binding</keyword>
<dbReference type="Gene3D" id="3.40.50.300">
    <property type="entry name" value="P-loop containing nucleotide triphosphate hydrolases"/>
    <property type="match status" value="1"/>
</dbReference>
<dbReference type="PRINTS" id="PR00051">
    <property type="entry name" value="DNAA"/>
</dbReference>
<dbReference type="InterPro" id="IPR001957">
    <property type="entry name" value="Chromosome_initiator_DnaA"/>
</dbReference>
<dbReference type="Gene3D" id="1.10.8.60">
    <property type="match status" value="1"/>
</dbReference>
<accession>A0A2H0WLX0</accession>
<dbReference type="Proteomes" id="UP000230787">
    <property type="component" value="Unassembled WGS sequence"/>
</dbReference>
<dbReference type="HAMAP" id="MF_00377">
    <property type="entry name" value="DnaA_bact"/>
    <property type="match status" value="1"/>
</dbReference>
<dbReference type="CDD" id="cd06571">
    <property type="entry name" value="Bac_DnaA_C"/>
    <property type="match status" value="1"/>
</dbReference>
<dbReference type="InterPro" id="IPR003593">
    <property type="entry name" value="AAA+_ATPase"/>
</dbReference>
<evidence type="ECO:0000256" key="9">
    <source>
        <dbReference type="NCBIfam" id="TIGR00362"/>
    </source>
</evidence>
<protein>
    <recommendedName>
        <fullName evidence="8 9">Chromosomal replication initiator protein DnaA</fullName>
    </recommendedName>
</protein>
<keyword evidence="2 8" id="KW-0963">Cytoplasm</keyword>
<evidence type="ECO:0000259" key="13">
    <source>
        <dbReference type="SMART" id="SM00760"/>
    </source>
</evidence>
<comment type="function">
    <text evidence="8 10">Plays an essential role in the initiation and regulation of chromosomal replication. ATP-DnaA binds to the origin of replication (oriC) to initiate formation of the DNA replication initiation complex once per cell cycle. Binds the DnaA box (a 9 base pair repeat at the origin) and separates the double-stranded (ds)DNA. Forms a right-handed helical filament on oriC DNA; dsDNA binds to the exterior of the filament while single-stranded (ss)DNA is stabiized in the filament's interior. The ATP-DnaA-oriC complex binds and stabilizes one strand of the AT-rich DNA unwinding element (DUE), permitting loading of DNA polymerase. After initiation quickly degrades to an ADP-DnaA complex that is not apt for DNA replication. Binds acidic phospholipids.</text>
</comment>
<feature type="region of interest" description="Domain IV, binds dsDNA" evidence="8">
    <location>
        <begin position="349"/>
        <end position="467"/>
    </location>
</feature>
<keyword evidence="7 8" id="KW-0238">DNA-binding</keyword>
<feature type="binding site" evidence="8">
    <location>
        <position position="173"/>
    </location>
    <ligand>
        <name>ATP</name>
        <dbReference type="ChEBI" id="CHEBI:30616"/>
    </ligand>
</feature>
<evidence type="ECO:0000256" key="8">
    <source>
        <dbReference type="HAMAP-Rule" id="MF_00377"/>
    </source>
</evidence>
<dbReference type="NCBIfam" id="TIGR00362">
    <property type="entry name" value="DnaA"/>
    <property type="match status" value="1"/>
</dbReference>
<comment type="subcellular location">
    <subcellularLocation>
        <location evidence="8">Cytoplasm</location>
    </subcellularLocation>
</comment>
<dbReference type="PANTHER" id="PTHR30050">
    <property type="entry name" value="CHROMOSOMAL REPLICATION INITIATOR PROTEIN DNAA"/>
    <property type="match status" value="1"/>
</dbReference>
<dbReference type="AlphaFoldDB" id="A0A2H0WLX0"/>
<feature type="domain" description="AAA+ ATPase" evidence="12">
    <location>
        <begin position="160"/>
        <end position="322"/>
    </location>
</feature>
<gene>
    <name evidence="8" type="primary">dnaA</name>
    <name evidence="14" type="ORF">COT69_01510</name>
</gene>
<dbReference type="InterPro" id="IPR038454">
    <property type="entry name" value="DnaA_N_sf"/>
</dbReference>
<dbReference type="InterPro" id="IPR010921">
    <property type="entry name" value="Trp_repressor/repl_initiator"/>
</dbReference>
<organism evidence="14 15">
    <name type="scientific">candidate division WWE3 bacterium CG09_land_8_20_14_0_10_39_24</name>
    <dbReference type="NCBI Taxonomy" id="1975088"/>
    <lineage>
        <taxon>Bacteria</taxon>
        <taxon>Katanobacteria</taxon>
    </lineage>
</organism>
<dbReference type="SUPFAM" id="SSF48295">
    <property type="entry name" value="TrpR-like"/>
    <property type="match status" value="1"/>
</dbReference>
<evidence type="ECO:0000256" key="10">
    <source>
        <dbReference type="RuleBase" id="RU000577"/>
    </source>
</evidence>
<dbReference type="Gene3D" id="1.10.1750.10">
    <property type="match status" value="1"/>
</dbReference>
<dbReference type="SMART" id="SM00382">
    <property type="entry name" value="AAA"/>
    <property type="match status" value="1"/>
</dbReference>
<dbReference type="PANTHER" id="PTHR30050:SF2">
    <property type="entry name" value="CHROMOSOMAL REPLICATION INITIATOR PROTEIN DNAA"/>
    <property type="match status" value="1"/>
</dbReference>
<evidence type="ECO:0000256" key="4">
    <source>
        <dbReference type="ARBA" id="ARBA00022741"/>
    </source>
</evidence>
<sequence length="467" mass="53179">MNSTAPLPLPTMEKIQLWKTIIGELKLSASSADIKTFFPQISAASFEENILTLSCNSPIVKERIENRYYSQIRRIAEKIVKEKVELSITVKPFELKKLSSKEKIGPLFNQEKPSPEKDLLQKKSSANLFEKYTFENFIVGANNRLAHTVALNVAENPGKAYNPFFIYSEVGLGKTHLMQAIGNRVLEKFPKYRVVYCPGESFTNELVESIRLAKVQKDALTNFKNKFRRADMLLVDDVQFIAGREATQEEFFHAFNTLFMAGKQIVLTSDKHPNEIIKLEKRLSSRFSSGMIADMQMPDSDVRSAILRAKKEEMRLNIPNEVCDFIAQNTQTNIRELEGIFTQIITSLQASNKPFTLEETREIMGKKEKTQNVSPNTIVKAVSAYYSIKLPDIKGHRRLKEFVRPRQLAMFLTQQLTNLSLTDIGNLFGGKDHTTVLHATRKIKEDIVKNARLKQDVENIKNALGIK</sequence>
<dbReference type="GO" id="GO:0003688">
    <property type="term" value="F:DNA replication origin binding"/>
    <property type="evidence" value="ECO:0007669"/>
    <property type="project" value="UniProtKB-UniRule"/>
</dbReference>
<dbReference type="GO" id="GO:0005886">
    <property type="term" value="C:plasma membrane"/>
    <property type="evidence" value="ECO:0007669"/>
    <property type="project" value="TreeGrafter"/>
</dbReference>
<dbReference type="GO" id="GO:0005524">
    <property type="term" value="F:ATP binding"/>
    <property type="evidence" value="ECO:0007669"/>
    <property type="project" value="UniProtKB-UniRule"/>
</dbReference>
<dbReference type="InterPro" id="IPR027417">
    <property type="entry name" value="P-loop_NTPase"/>
</dbReference>
<comment type="caution">
    <text evidence="8">Lacks conserved residue(s) required for the propagation of feature annotation.</text>
</comment>
<feature type="domain" description="Chromosomal replication initiator DnaA C-terminal" evidence="13">
    <location>
        <begin position="374"/>
        <end position="443"/>
    </location>
</feature>
<evidence type="ECO:0000256" key="11">
    <source>
        <dbReference type="RuleBase" id="RU004227"/>
    </source>
</evidence>
<comment type="subunit">
    <text evidence="8">Oligomerizes as a right-handed, spiral filament on DNA at oriC.</text>
</comment>
<dbReference type="InterPro" id="IPR018312">
    <property type="entry name" value="Chromosome_initiator_DnaA_CS"/>
</dbReference>
<name>A0A2H0WLX0_UNCKA</name>
<dbReference type="InterPro" id="IPR013317">
    <property type="entry name" value="DnaA_dom"/>
</dbReference>
<dbReference type="SMART" id="SM00760">
    <property type="entry name" value="Bac_DnaA_C"/>
    <property type="match status" value="1"/>
</dbReference>
<dbReference type="GO" id="GO:0005737">
    <property type="term" value="C:cytoplasm"/>
    <property type="evidence" value="ECO:0007669"/>
    <property type="project" value="UniProtKB-SubCell"/>
</dbReference>
<comment type="similarity">
    <text evidence="1 8 11">Belongs to the DnaA family.</text>
</comment>
<dbReference type="Pfam" id="PF08299">
    <property type="entry name" value="Bac_DnaA_C"/>
    <property type="match status" value="1"/>
</dbReference>
<evidence type="ECO:0000256" key="6">
    <source>
        <dbReference type="ARBA" id="ARBA00023121"/>
    </source>
</evidence>
<keyword evidence="6 8" id="KW-0446">Lipid-binding</keyword>
<dbReference type="PROSITE" id="PS01008">
    <property type="entry name" value="DNAA"/>
    <property type="match status" value="1"/>
</dbReference>
<evidence type="ECO:0000313" key="15">
    <source>
        <dbReference type="Proteomes" id="UP000230787"/>
    </source>
</evidence>
<dbReference type="Gene3D" id="3.30.300.180">
    <property type="match status" value="1"/>
</dbReference>
<dbReference type="EMBL" id="PEZN01000021">
    <property type="protein sequence ID" value="PIS12918.1"/>
    <property type="molecule type" value="Genomic_DNA"/>
</dbReference>
<feature type="binding site" evidence="8">
    <location>
        <position position="174"/>
    </location>
    <ligand>
        <name>ATP</name>
        <dbReference type="ChEBI" id="CHEBI:30616"/>
    </ligand>
</feature>
<proteinExistence type="inferred from homology"/>
<dbReference type="CDD" id="cd00009">
    <property type="entry name" value="AAA"/>
    <property type="match status" value="1"/>
</dbReference>
<comment type="caution">
    <text evidence="14">The sequence shown here is derived from an EMBL/GenBank/DDBJ whole genome shotgun (WGS) entry which is preliminary data.</text>
</comment>
<comment type="domain">
    <text evidence="8">Domain I is involved in oligomerization and binding regulators, domain II is flexibile and of varying length in different bacteria, domain III forms the AAA+ region, while domain IV binds dsDNA.</text>
</comment>
<dbReference type="Pfam" id="PF00308">
    <property type="entry name" value="Bac_DnaA"/>
    <property type="match status" value="1"/>
</dbReference>
<evidence type="ECO:0000313" key="14">
    <source>
        <dbReference type="EMBL" id="PIS12918.1"/>
    </source>
</evidence>
<dbReference type="InterPro" id="IPR013159">
    <property type="entry name" value="DnaA_C"/>
</dbReference>
<dbReference type="FunFam" id="3.40.50.300:FF:000668">
    <property type="entry name" value="Chromosomal replication initiator protein DnaA"/>
    <property type="match status" value="1"/>
</dbReference>
<evidence type="ECO:0000256" key="2">
    <source>
        <dbReference type="ARBA" id="ARBA00022490"/>
    </source>
</evidence>